<comment type="catalytic activity">
    <reaction evidence="7">
        <text>L-threonyl-[protein] + ATP = O-phospho-L-threonyl-[protein] + ADP + H(+)</text>
        <dbReference type="Rhea" id="RHEA:46608"/>
        <dbReference type="Rhea" id="RHEA-COMP:11060"/>
        <dbReference type="Rhea" id="RHEA-COMP:11605"/>
        <dbReference type="ChEBI" id="CHEBI:15378"/>
        <dbReference type="ChEBI" id="CHEBI:30013"/>
        <dbReference type="ChEBI" id="CHEBI:30616"/>
        <dbReference type="ChEBI" id="CHEBI:61977"/>
        <dbReference type="ChEBI" id="CHEBI:456216"/>
        <dbReference type="EC" id="2.7.11.1"/>
    </reaction>
</comment>
<evidence type="ECO:0000256" key="4">
    <source>
        <dbReference type="ARBA" id="ARBA00022741"/>
    </source>
</evidence>
<feature type="domain" description="Protein kinase" evidence="10">
    <location>
        <begin position="8"/>
        <end position="261"/>
    </location>
</feature>
<dbReference type="Gene3D" id="3.30.200.20">
    <property type="entry name" value="Phosphorylase Kinase, domain 1"/>
    <property type="match status" value="1"/>
</dbReference>
<comment type="catalytic activity">
    <reaction evidence="8">
        <text>L-seryl-[protein] + ATP = O-phospho-L-seryl-[protein] + ADP + H(+)</text>
        <dbReference type="Rhea" id="RHEA:17989"/>
        <dbReference type="Rhea" id="RHEA-COMP:9863"/>
        <dbReference type="Rhea" id="RHEA-COMP:11604"/>
        <dbReference type="ChEBI" id="CHEBI:15378"/>
        <dbReference type="ChEBI" id="CHEBI:29999"/>
        <dbReference type="ChEBI" id="CHEBI:30616"/>
        <dbReference type="ChEBI" id="CHEBI:83421"/>
        <dbReference type="ChEBI" id="CHEBI:456216"/>
        <dbReference type="EC" id="2.7.11.1"/>
    </reaction>
</comment>
<accession>A0A1J4KMR9</accession>
<dbReference type="VEuPathDB" id="TrichDB:TRFO_03644"/>
<dbReference type="PANTHER" id="PTHR43895:SF32">
    <property type="entry name" value="SERINE_THREONINE-PROTEIN KINASE CHK1"/>
    <property type="match status" value="1"/>
</dbReference>
<evidence type="ECO:0000256" key="1">
    <source>
        <dbReference type="ARBA" id="ARBA00012513"/>
    </source>
</evidence>
<name>A0A1J4KMR9_9EUKA</name>
<dbReference type="PROSITE" id="PS50011">
    <property type="entry name" value="PROTEIN_KINASE_DOM"/>
    <property type="match status" value="1"/>
</dbReference>
<keyword evidence="2" id="KW-0723">Serine/threonine-protein kinase</keyword>
<evidence type="ECO:0000256" key="9">
    <source>
        <dbReference type="PROSITE-ProRule" id="PRU10141"/>
    </source>
</evidence>
<dbReference type="PANTHER" id="PTHR43895">
    <property type="entry name" value="CALCIUM/CALMODULIN-DEPENDENT PROTEIN KINASE KINASE-RELATED"/>
    <property type="match status" value="1"/>
</dbReference>
<dbReference type="EC" id="2.7.11.1" evidence="1"/>
<feature type="binding site" evidence="9">
    <location>
        <position position="37"/>
    </location>
    <ligand>
        <name>ATP</name>
        <dbReference type="ChEBI" id="CHEBI:30616"/>
    </ligand>
</feature>
<dbReference type="FunFam" id="3.30.200.20:FF:000003">
    <property type="entry name" value="Non-specific serine/threonine protein kinase"/>
    <property type="match status" value="1"/>
</dbReference>
<keyword evidence="6 9" id="KW-0067">ATP-binding</keyword>
<dbReference type="GO" id="GO:0004674">
    <property type="term" value="F:protein serine/threonine kinase activity"/>
    <property type="evidence" value="ECO:0007669"/>
    <property type="project" value="UniProtKB-KW"/>
</dbReference>
<keyword evidence="4 9" id="KW-0547">Nucleotide-binding</keyword>
<evidence type="ECO:0000313" key="12">
    <source>
        <dbReference type="Proteomes" id="UP000179807"/>
    </source>
</evidence>
<evidence type="ECO:0000256" key="8">
    <source>
        <dbReference type="ARBA" id="ARBA00048679"/>
    </source>
</evidence>
<dbReference type="Proteomes" id="UP000179807">
    <property type="component" value="Unassembled WGS sequence"/>
</dbReference>
<keyword evidence="12" id="KW-1185">Reference proteome</keyword>
<dbReference type="Gene3D" id="3.30.310.80">
    <property type="entry name" value="Kinase associated domain 1, KA1"/>
    <property type="match status" value="1"/>
</dbReference>
<evidence type="ECO:0000256" key="2">
    <source>
        <dbReference type="ARBA" id="ARBA00022527"/>
    </source>
</evidence>
<dbReference type="InterPro" id="IPR017441">
    <property type="entry name" value="Protein_kinase_ATP_BS"/>
</dbReference>
<protein>
    <recommendedName>
        <fullName evidence="1">non-specific serine/threonine protein kinase</fullName>
        <ecNumber evidence="1">2.7.11.1</ecNumber>
    </recommendedName>
</protein>
<evidence type="ECO:0000256" key="6">
    <source>
        <dbReference type="ARBA" id="ARBA00022840"/>
    </source>
</evidence>
<evidence type="ECO:0000256" key="7">
    <source>
        <dbReference type="ARBA" id="ARBA00047899"/>
    </source>
</evidence>
<keyword evidence="3" id="KW-0808">Transferase</keyword>
<dbReference type="SUPFAM" id="SSF56112">
    <property type="entry name" value="Protein kinase-like (PK-like)"/>
    <property type="match status" value="1"/>
</dbReference>
<dbReference type="GO" id="GO:0007165">
    <property type="term" value="P:signal transduction"/>
    <property type="evidence" value="ECO:0007669"/>
    <property type="project" value="TreeGrafter"/>
</dbReference>
<dbReference type="FunFam" id="1.10.510.10:FF:000571">
    <property type="entry name" value="Maternal embryonic leucine zipper kinase"/>
    <property type="match status" value="1"/>
</dbReference>
<dbReference type="SMART" id="SM00220">
    <property type="entry name" value="S_TKc"/>
    <property type="match status" value="1"/>
</dbReference>
<keyword evidence="5 11" id="KW-0418">Kinase</keyword>
<reference evidence="11" key="1">
    <citation type="submission" date="2016-10" db="EMBL/GenBank/DDBJ databases">
        <authorList>
            <person name="Benchimol M."/>
            <person name="Almeida L.G."/>
            <person name="Vasconcelos A.T."/>
            <person name="Perreira-Neves A."/>
            <person name="Rosa I.A."/>
            <person name="Tasca T."/>
            <person name="Bogo M.R."/>
            <person name="de Souza W."/>
        </authorList>
    </citation>
    <scope>NUCLEOTIDE SEQUENCE [LARGE SCALE GENOMIC DNA]</scope>
    <source>
        <strain evidence="11">K</strain>
    </source>
</reference>
<evidence type="ECO:0000256" key="5">
    <source>
        <dbReference type="ARBA" id="ARBA00022777"/>
    </source>
</evidence>
<dbReference type="InterPro" id="IPR011009">
    <property type="entry name" value="Kinase-like_dom_sf"/>
</dbReference>
<dbReference type="OrthoDB" id="193931at2759"/>
<dbReference type="EMBL" id="MLAK01000560">
    <property type="protein sequence ID" value="OHT12609.1"/>
    <property type="molecule type" value="Genomic_DNA"/>
</dbReference>
<dbReference type="GO" id="GO:0005524">
    <property type="term" value="F:ATP binding"/>
    <property type="evidence" value="ECO:0007669"/>
    <property type="project" value="UniProtKB-UniRule"/>
</dbReference>
<sequence>MPKTVGDYKLLKTLGEGAFSKVKQAVHVTTGKEYAMKIIDMNLVKQNNMDTQLKREIDVMKVMNHPNLIKLHAVLHSPKNYFLVLDLAEGGELFNKLAQDGPLSEREARNYFQQLIDALDYMHSHNAIHRDLKPENLLLDTEGNLKIADFGLSIMSSGSDDLLKTRCGTPNYVAPEIFCADGYVGPPADLWSAGVILYVMLAAALPFDAPTLPELARQIMNVQIQYPRTFPPGAVDLMRHIIVADPTQRYTIQQIRQHPWFTVDYKPRTAVKDKDSFNDSEVTVKTEKPEEKEEEAINAFELIAKMSGVNMERLVDNSVPVNASTSFSCTKSQADITAIITKTLQQLHANIHSKDNKSFKVTVPVANNQVSVRIDIVTVASGTYLIEFCRLKGSQFDFLRVYRTLKSKLV</sequence>
<dbReference type="Pfam" id="PF00069">
    <property type="entry name" value="Pkinase"/>
    <property type="match status" value="1"/>
</dbReference>
<gene>
    <name evidence="11" type="ORF">TRFO_03644</name>
</gene>
<proteinExistence type="predicted"/>
<dbReference type="AlphaFoldDB" id="A0A1J4KMR9"/>
<comment type="caution">
    <text evidence="11">The sequence shown here is derived from an EMBL/GenBank/DDBJ whole genome shotgun (WGS) entry which is preliminary data.</text>
</comment>
<evidence type="ECO:0000256" key="3">
    <source>
        <dbReference type="ARBA" id="ARBA00022679"/>
    </source>
</evidence>
<dbReference type="Gene3D" id="1.10.510.10">
    <property type="entry name" value="Transferase(Phosphotransferase) domain 1"/>
    <property type="match status" value="1"/>
</dbReference>
<evidence type="ECO:0000313" key="11">
    <source>
        <dbReference type="EMBL" id="OHT12609.1"/>
    </source>
</evidence>
<dbReference type="RefSeq" id="XP_068365745.1">
    <property type="nucleotide sequence ID" value="XM_068491424.1"/>
</dbReference>
<evidence type="ECO:0000259" key="10">
    <source>
        <dbReference type="PROSITE" id="PS50011"/>
    </source>
</evidence>
<dbReference type="GeneID" id="94826128"/>
<dbReference type="InterPro" id="IPR000719">
    <property type="entry name" value="Prot_kinase_dom"/>
</dbReference>
<organism evidence="11 12">
    <name type="scientific">Tritrichomonas foetus</name>
    <dbReference type="NCBI Taxonomy" id="1144522"/>
    <lineage>
        <taxon>Eukaryota</taxon>
        <taxon>Metamonada</taxon>
        <taxon>Parabasalia</taxon>
        <taxon>Tritrichomonadida</taxon>
        <taxon>Tritrichomonadidae</taxon>
        <taxon>Tritrichomonas</taxon>
    </lineage>
</organism>
<dbReference type="PROSITE" id="PS00107">
    <property type="entry name" value="PROTEIN_KINASE_ATP"/>
    <property type="match status" value="1"/>
</dbReference>